<dbReference type="Ensembl" id="ENSFCTT00005011317.1">
    <property type="protein sequence ID" value="ENSFCTP00005007062.1"/>
    <property type="gene ID" value="ENSFCTG00005004207.1"/>
</dbReference>
<sequence length="270" mass="30255">MSDTEKFPLLDPEMQEAAVKVKTKKLNKKKEKKKKKRKLMSKRKHQEKADAKDLASLQQCLGPGCVYPTRPGSKYCSDDCGMKLAADRIYAILPQRIQQWRKSPCIAEEHSKKMLERIHQEQQDTHTRLKDLECHFYELEAIILRGKQQPVCKDEEVRGSGWDGAERYLLSCPLFTGPSTVLCRSTKVTGTMQTCRSSVSPAGSQLTCMSPCATWNTVLSSMKASRPSGPCIPLALKGPPGSSVMFTTQRVRGTVSGFRCCVLSTREIPR</sequence>
<proteinExistence type="predicted"/>
<evidence type="ECO:0000256" key="10">
    <source>
        <dbReference type="SAM" id="MobiDB-lite"/>
    </source>
</evidence>
<evidence type="ECO:0000256" key="1">
    <source>
        <dbReference type="ARBA" id="ARBA00004123"/>
    </source>
</evidence>
<dbReference type="InterPro" id="IPR037869">
    <property type="entry name" value="Spp1/CFP1"/>
</dbReference>
<reference evidence="12" key="2">
    <citation type="submission" date="2025-08" db="UniProtKB">
        <authorList>
            <consortium name="Ensembl"/>
        </authorList>
    </citation>
    <scope>IDENTIFICATION</scope>
    <source>
        <strain evidence="12">breed Abyssinian</strain>
    </source>
</reference>
<evidence type="ECO:0000313" key="12">
    <source>
        <dbReference type="Ensembl" id="ENSFCTP00005007062.1"/>
    </source>
</evidence>
<dbReference type="GeneTree" id="ENSGT00730000111044"/>
<evidence type="ECO:0000256" key="3">
    <source>
        <dbReference type="ARBA" id="ARBA00022771"/>
    </source>
</evidence>
<keyword evidence="4" id="KW-0862">Zinc</keyword>
<comment type="subcellular location">
    <subcellularLocation>
        <location evidence="1">Nucleus</location>
    </subcellularLocation>
</comment>
<reference evidence="12" key="3">
    <citation type="submission" date="2025-09" db="UniProtKB">
        <authorList>
            <consortium name="Ensembl"/>
        </authorList>
    </citation>
    <scope>IDENTIFICATION</scope>
    <source>
        <strain evidence="12">breed Abyssinian</strain>
    </source>
</reference>
<evidence type="ECO:0000256" key="7">
    <source>
        <dbReference type="ARBA" id="ARBA00023163"/>
    </source>
</evidence>
<gene>
    <name evidence="12" type="primary">THRA</name>
</gene>
<protein>
    <recommendedName>
        <fullName evidence="9">CXXC-type zinc finger protein 1</fullName>
    </recommendedName>
</protein>
<dbReference type="Pfam" id="PF12269">
    <property type="entry name" value="CpG_bind_C"/>
    <property type="match status" value="1"/>
</dbReference>
<name>A0ABI7W9Q2_FELCA</name>
<accession>A0ABI7W9Q2</accession>
<feature type="region of interest" description="Disordered" evidence="10">
    <location>
        <begin position="21"/>
        <end position="50"/>
    </location>
</feature>
<evidence type="ECO:0000259" key="11">
    <source>
        <dbReference type="Pfam" id="PF12269"/>
    </source>
</evidence>
<keyword evidence="3" id="KW-0863">Zinc-finger</keyword>
<evidence type="ECO:0000256" key="9">
    <source>
        <dbReference type="ARBA" id="ARBA00023828"/>
    </source>
</evidence>
<keyword evidence="13" id="KW-1185">Reference proteome</keyword>
<evidence type="ECO:0000256" key="8">
    <source>
        <dbReference type="ARBA" id="ARBA00023242"/>
    </source>
</evidence>
<dbReference type="PANTHER" id="PTHR46174">
    <property type="entry name" value="CXXC-TYPE ZINC FINGER PROTEIN 1"/>
    <property type="match status" value="1"/>
</dbReference>
<organism evidence="12 13">
    <name type="scientific">Felis catus</name>
    <name type="common">Cat</name>
    <name type="synonym">Felis silvestris catus</name>
    <dbReference type="NCBI Taxonomy" id="9685"/>
    <lineage>
        <taxon>Eukaryota</taxon>
        <taxon>Metazoa</taxon>
        <taxon>Chordata</taxon>
        <taxon>Craniata</taxon>
        <taxon>Vertebrata</taxon>
        <taxon>Euteleostomi</taxon>
        <taxon>Mammalia</taxon>
        <taxon>Eutheria</taxon>
        <taxon>Laurasiatheria</taxon>
        <taxon>Carnivora</taxon>
        <taxon>Feliformia</taxon>
        <taxon>Felidae</taxon>
        <taxon>Felinae</taxon>
        <taxon>Felis</taxon>
    </lineage>
</organism>
<evidence type="ECO:0000256" key="4">
    <source>
        <dbReference type="ARBA" id="ARBA00022833"/>
    </source>
</evidence>
<keyword evidence="5" id="KW-0805">Transcription regulation</keyword>
<keyword evidence="6" id="KW-0238">DNA-binding</keyword>
<keyword evidence="7" id="KW-0804">Transcription</keyword>
<keyword evidence="8" id="KW-0539">Nucleus</keyword>
<dbReference type="PANTHER" id="PTHR46174:SF1">
    <property type="entry name" value="CXXC-TYPE ZINC FINGER PROTEIN 1"/>
    <property type="match status" value="1"/>
</dbReference>
<evidence type="ECO:0000313" key="13">
    <source>
        <dbReference type="Proteomes" id="UP000823872"/>
    </source>
</evidence>
<evidence type="ECO:0000256" key="6">
    <source>
        <dbReference type="ARBA" id="ARBA00023125"/>
    </source>
</evidence>
<feature type="domain" description="CpG binding protein C-terminal" evidence="11">
    <location>
        <begin position="85"/>
        <end position="158"/>
    </location>
</feature>
<evidence type="ECO:0000256" key="5">
    <source>
        <dbReference type="ARBA" id="ARBA00023015"/>
    </source>
</evidence>
<feature type="compositionally biased region" description="Basic residues" evidence="10">
    <location>
        <begin position="21"/>
        <end position="46"/>
    </location>
</feature>
<dbReference type="InterPro" id="IPR022056">
    <property type="entry name" value="CpG-bd_C"/>
</dbReference>
<reference evidence="12 13" key="1">
    <citation type="submission" date="2021-02" db="EMBL/GenBank/DDBJ databases">
        <title>Safari Cat Assemblies.</title>
        <authorList>
            <person name="Bredemeyer K.R."/>
            <person name="Murphy W.J."/>
        </authorList>
    </citation>
    <scope>NUCLEOTIDE SEQUENCE [LARGE SCALE GENOMIC DNA]</scope>
</reference>
<dbReference type="Proteomes" id="UP000823872">
    <property type="component" value="Chromosome X"/>
</dbReference>
<evidence type="ECO:0000256" key="2">
    <source>
        <dbReference type="ARBA" id="ARBA00022723"/>
    </source>
</evidence>
<keyword evidence="2" id="KW-0479">Metal-binding</keyword>